<proteinExistence type="predicted"/>
<gene>
    <name evidence="2" type="ORF">DFH07DRAFT_781778</name>
</gene>
<sequence length="187" mass="20143">MAEVDTNLLLFQEEWAGLTPVDGNAAQSTASCWLSDYDDEDFIEDEEDGAISDAASVPTIEDLLATADGCMSDADDSDSDYTPSEAAGVAFFLRCLQESNSEDESEDSSMPDLQSVSDSDSECDSTPDLQSVSDSMDWEEEQDLGESDAESLPSFFSAYEADCNCDEKISHTASPDGPVISMENDQT</sequence>
<dbReference type="EMBL" id="JARJLG010000194">
    <property type="protein sequence ID" value="KAJ7730011.1"/>
    <property type="molecule type" value="Genomic_DNA"/>
</dbReference>
<dbReference type="Proteomes" id="UP001215280">
    <property type="component" value="Unassembled WGS sequence"/>
</dbReference>
<evidence type="ECO:0000313" key="2">
    <source>
        <dbReference type="EMBL" id="KAJ7730011.1"/>
    </source>
</evidence>
<keyword evidence="3" id="KW-1185">Reference proteome</keyword>
<comment type="caution">
    <text evidence="2">The sequence shown here is derived from an EMBL/GenBank/DDBJ whole genome shotgun (WGS) entry which is preliminary data.</text>
</comment>
<evidence type="ECO:0000256" key="1">
    <source>
        <dbReference type="SAM" id="MobiDB-lite"/>
    </source>
</evidence>
<dbReference type="AlphaFoldDB" id="A0AAD7MSH9"/>
<feature type="region of interest" description="Disordered" evidence="1">
    <location>
        <begin position="98"/>
        <end position="153"/>
    </location>
</feature>
<protein>
    <submittedName>
        <fullName evidence="2">Uncharacterized protein</fullName>
    </submittedName>
</protein>
<organism evidence="2 3">
    <name type="scientific">Mycena maculata</name>
    <dbReference type="NCBI Taxonomy" id="230809"/>
    <lineage>
        <taxon>Eukaryota</taxon>
        <taxon>Fungi</taxon>
        <taxon>Dikarya</taxon>
        <taxon>Basidiomycota</taxon>
        <taxon>Agaricomycotina</taxon>
        <taxon>Agaricomycetes</taxon>
        <taxon>Agaricomycetidae</taxon>
        <taxon>Agaricales</taxon>
        <taxon>Marasmiineae</taxon>
        <taxon>Mycenaceae</taxon>
        <taxon>Mycena</taxon>
    </lineage>
</organism>
<accession>A0AAD7MSH9</accession>
<feature type="compositionally biased region" description="Acidic residues" evidence="1">
    <location>
        <begin position="136"/>
        <end position="149"/>
    </location>
</feature>
<name>A0AAD7MSH9_9AGAR</name>
<feature type="region of interest" description="Disordered" evidence="1">
    <location>
        <begin position="168"/>
        <end position="187"/>
    </location>
</feature>
<reference evidence="2" key="1">
    <citation type="submission" date="2023-03" db="EMBL/GenBank/DDBJ databases">
        <title>Massive genome expansion in bonnet fungi (Mycena s.s.) driven by repeated elements and novel gene families across ecological guilds.</title>
        <authorList>
            <consortium name="Lawrence Berkeley National Laboratory"/>
            <person name="Harder C.B."/>
            <person name="Miyauchi S."/>
            <person name="Viragh M."/>
            <person name="Kuo A."/>
            <person name="Thoen E."/>
            <person name="Andreopoulos B."/>
            <person name="Lu D."/>
            <person name="Skrede I."/>
            <person name="Drula E."/>
            <person name="Henrissat B."/>
            <person name="Morin E."/>
            <person name="Kohler A."/>
            <person name="Barry K."/>
            <person name="LaButti K."/>
            <person name="Morin E."/>
            <person name="Salamov A."/>
            <person name="Lipzen A."/>
            <person name="Mereny Z."/>
            <person name="Hegedus B."/>
            <person name="Baldrian P."/>
            <person name="Stursova M."/>
            <person name="Weitz H."/>
            <person name="Taylor A."/>
            <person name="Grigoriev I.V."/>
            <person name="Nagy L.G."/>
            <person name="Martin F."/>
            <person name="Kauserud H."/>
        </authorList>
    </citation>
    <scope>NUCLEOTIDE SEQUENCE</scope>
    <source>
        <strain evidence="2">CBHHK188m</strain>
    </source>
</reference>
<evidence type="ECO:0000313" key="3">
    <source>
        <dbReference type="Proteomes" id="UP001215280"/>
    </source>
</evidence>
<feature type="compositionally biased region" description="Acidic residues" evidence="1">
    <location>
        <begin position="100"/>
        <end position="109"/>
    </location>
</feature>